<dbReference type="InterPro" id="IPR018114">
    <property type="entry name" value="TRYPSIN_HIS"/>
</dbReference>
<evidence type="ECO:0000256" key="6">
    <source>
        <dbReference type="RuleBase" id="RU363034"/>
    </source>
</evidence>
<evidence type="ECO:0000313" key="10">
    <source>
        <dbReference type="EMBL" id="KAF0724074.1"/>
    </source>
</evidence>
<feature type="compositionally biased region" description="Low complexity" evidence="7">
    <location>
        <begin position="254"/>
        <end position="264"/>
    </location>
</feature>
<dbReference type="PROSITE" id="PS00134">
    <property type="entry name" value="TRYPSIN_HIS"/>
    <property type="match status" value="1"/>
</dbReference>
<dbReference type="SMART" id="SM00020">
    <property type="entry name" value="Tryp_SPc"/>
    <property type="match status" value="1"/>
</dbReference>
<keyword evidence="3" id="KW-0843">Virulence</keyword>
<dbReference type="InterPro" id="IPR050430">
    <property type="entry name" value="Peptidase_S1"/>
</dbReference>
<dbReference type="SUPFAM" id="SSF50494">
    <property type="entry name" value="Trypsin-like serine proteases"/>
    <property type="match status" value="1"/>
</dbReference>
<dbReference type="PANTHER" id="PTHR24276">
    <property type="entry name" value="POLYSERASE-RELATED"/>
    <property type="match status" value="1"/>
</dbReference>
<dbReference type="InterPro" id="IPR001314">
    <property type="entry name" value="Peptidase_S1A"/>
</dbReference>
<accession>A0A6G0W9R5</accession>
<gene>
    <name evidence="10" type="ORF">Ae201684_017182</name>
</gene>
<dbReference type="Gene3D" id="2.40.10.10">
    <property type="entry name" value="Trypsin-like serine proteases"/>
    <property type="match status" value="1"/>
</dbReference>
<evidence type="ECO:0000256" key="8">
    <source>
        <dbReference type="SAM" id="SignalP"/>
    </source>
</evidence>
<feature type="region of interest" description="Disordered" evidence="7">
    <location>
        <begin position="243"/>
        <end position="309"/>
    </location>
</feature>
<dbReference type="InterPro" id="IPR009003">
    <property type="entry name" value="Peptidase_S1_PA"/>
</dbReference>
<dbReference type="VEuPathDB" id="FungiDB:AeMF1_020879"/>
<dbReference type="InterPro" id="IPR043504">
    <property type="entry name" value="Peptidase_S1_PA_chymotrypsin"/>
</dbReference>
<name>A0A6G0W9R5_9STRA</name>
<feature type="compositionally biased region" description="Polar residues" evidence="7">
    <location>
        <begin position="294"/>
        <end position="309"/>
    </location>
</feature>
<feature type="chain" id="PRO_5026121686" description="Peptidase S1 domain-containing protein" evidence="8">
    <location>
        <begin position="19"/>
        <end position="347"/>
    </location>
</feature>
<dbReference type="PROSITE" id="PS00135">
    <property type="entry name" value="TRYPSIN_SER"/>
    <property type="match status" value="1"/>
</dbReference>
<keyword evidence="11" id="KW-1185">Reference proteome</keyword>
<keyword evidence="6" id="KW-0720">Serine protease</keyword>
<evidence type="ECO:0000256" key="5">
    <source>
        <dbReference type="ARBA" id="ARBA00023180"/>
    </source>
</evidence>
<evidence type="ECO:0000256" key="2">
    <source>
        <dbReference type="ARBA" id="ARBA00022729"/>
    </source>
</evidence>
<dbReference type="AlphaFoldDB" id="A0A6G0W9R5"/>
<dbReference type="GO" id="GO:0006508">
    <property type="term" value="P:proteolysis"/>
    <property type="evidence" value="ECO:0007669"/>
    <property type="project" value="UniProtKB-KW"/>
</dbReference>
<dbReference type="PANTHER" id="PTHR24276:SF98">
    <property type="entry name" value="FI18310P1-RELATED"/>
    <property type="match status" value="1"/>
</dbReference>
<comment type="similarity">
    <text evidence="1">Belongs to the peptidase S1 family.</text>
</comment>
<evidence type="ECO:0000256" key="7">
    <source>
        <dbReference type="SAM" id="MobiDB-lite"/>
    </source>
</evidence>
<comment type="caution">
    <text evidence="10">The sequence shown here is derived from an EMBL/GenBank/DDBJ whole genome shotgun (WGS) entry which is preliminary data.</text>
</comment>
<dbReference type="EMBL" id="VJMJ01000285">
    <property type="protein sequence ID" value="KAF0724074.1"/>
    <property type="molecule type" value="Genomic_DNA"/>
</dbReference>
<evidence type="ECO:0000259" key="9">
    <source>
        <dbReference type="PROSITE" id="PS50240"/>
    </source>
</evidence>
<evidence type="ECO:0000256" key="3">
    <source>
        <dbReference type="ARBA" id="ARBA00023026"/>
    </source>
</evidence>
<evidence type="ECO:0000256" key="1">
    <source>
        <dbReference type="ARBA" id="ARBA00007664"/>
    </source>
</evidence>
<dbReference type="PRINTS" id="PR00722">
    <property type="entry name" value="CHYMOTRYPSIN"/>
</dbReference>
<dbReference type="CDD" id="cd00190">
    <property type="entry name" value="Tryp_SPc"/>
    <property type="match status" value="1"/>
</dbReference>
<protein>
    <recommendedName>
        <fullName evidence="9">Peptidase S1 domain-containing protein</fullName>
    </recommendedName>
</protein>
<dbReference type="InterPro" id="IPR001254">
    <property type="entry name" value="Trypsin_dom"/>
</dbReference>
<proteinExistence type="inferred from homology"/>
<sequence length="347" mass="35961">MKATLFVTAALFATSAVAQLAIVGGKEATTGKHLYVSGLRQTATASDQCGGSLIAPNVVLTAAHCTGHGLNYASIGSHFLSGSKDGEQIRITKEIKHPKNNANSNSYDFAILILELNSTIPPVQVSFDNVAGGIPTMVRGWGTTSSGGSQSNVLLEVEVDALDNTKCSQLLSGAPVDSTMLCSGGNAGEDSCQGDSGGPLTVEQDGSEKLVGVVSWGLGCAQANKPGVYGRISIARDFIEPYVSKSPSPPTPSSPNTSRPTASPITGQPLPTDPRPTSQPQPTATPRTRKPQPSGATPTPTNSSPSNGRCGSCKSCFYPRGRQCLNGVQKKDCEFLTTAYGTQWCGN</sequence>
<evidence type="ECO:0000256" key="4">
    <source>
        <dbReference type="ARBA" id="ARBA00023157"/>
    </source>
</evidence>
<evidence type="ECO:0000313" key="11">
    <source>
        <dbReference type="Proteomes" id="UP000481153"/>
    </source>
</evidence>
<reference evidence="10 11" key="1">
    <citation type="submission" date="2019-07" db="EMBL/GenBank/DDBJ databases">
        <title>Genomics analysis of Aphanomyces spp. identifies a new class of oomycete effector associated with host adaptation.</title>
        <authorList>
            <person name="Gaulin E."/>
        </authorList>
    </citation>
    <scope>NUCLEOTIDE SEQUENCE [LARGE SCALE GENOMIC DNA]</scope>
    <source>
        <strain evidence="10 11">ATCC 201684</strain>
    </source>
</reference>
<dbReference type="Pfam" id="PF00089">
    <property type="entry name" value="Trypsin"/>
    <property type="match status" value="1"/>
</dbReference>
<dbReference type="Proteomes" id="UP000481153">
    <property type="component" value="Unassembled WGS sequence"/>
</dbReference>
<keyword evidence="6" id="KW-0645">Protease</keyword>
<dbReference type="GO" id="GO:0004252">
    <property type="term" value="F:serine-type endopeptidase activity"/>
    <property type="evidence" value="ECO:0007669"/>
    <property type="project" value="InterPro"/>
</dbReference>
<organism evidence="10 11">
    <name type="scientific">Aphanomyces euteiches</name>
    <dbReference type="NCBI Taxonomy" id="100861"/>
    <lineage>
        <taxon>Eukaryota</taxon>
        <taxon>Sar</taxon>
        <taxon>Stramenopiles</taxon>
        <taxon>Oomycota</taxon>
        <taxon>Saprolegniomycetes</taxon>
        <taxon>Saprolegniales</taxon>
        <taxon>Verrucalvaceae</taxon>
        <taxon>Aphanomyces</taxon>
    </lineage>
</organism>
<dbReference type="FunFam" id="2.40.10.10:FF:000002">
    <property type="entry name" value="Transmembrane protease serine"/>
    <property type="match status" value="1"/>
</dbReference>
<keyword evidence="4" id="KW-1015">Disulfide bond</keyword>
<dbReference type="PROSITE" id="PS50240">
    <property type="entry name" value="TRYPSIN_DOM"/>
    <property type="match status" value="1"/>
</dbReference>
<dbReference type="InterPro" id="IPR033116">
    <property type="entry name" value="TRYPSIN_SER"/>
</dbReference>
<keyword evidence="2 8" id="KW-0732">Signal</keyword>
<feature type="domain" description="Peptidase S1" evidence="9">
    <location>
        <begin position="22"/>
        <end position="244"/>
    </location>
</feature>
<keyword evidence="5" id="KW-0325">Glycoprotein</keyword>
<keyword evidence="6" id="KW-0378">Hydrolase</keyword>
<feature type="signal peptide" evidence="8">
    <location>
        <begin position="1"/>
        <end position="18"/>
    </location>
</feature>